<dbReference type="SMART" id="SM00422">
    <property type="entry name" value="HTH_MERR"/>
    <property type="match status" value="1"/>
</dbReference>
<sequence>MKTYLIGDIAKKMNVTTDTLRYYDKEGLLPFAKRNEAGRRIFTEDDLGYVEVINCLKKSAVPVKEIGQFIEWCMQGDQTLEQRYDFMVKREAALERQIKELETQLAFLRWKKWYYARAKAAKTESVNFKPGTQRSDPALYDHYQSSILLQINLSSKSAI</sequence>
<keyword evidence="2" id="KW-0175">Coiled coil</keyword>
<evidence type="ECO:0000313" key="5">
    <source>
        <dbReference type="Proteomes" id="UP001214131"/>
    </source>
</evidence>
<dbReference type="Pfam" id="PF13411">
    <property type="entry name" value="MerR_1"/>
    <property type="match status" value="1"/>
</dbReference>
<evidence type="ECO:0000259" key="3">
    <source>
        <dbReference type="PROSITE" id="PS50937"/>
    </source>
</evidence>
<reference evidence="4 5" key="1">
    <citation type="submission" date="2023-02" db="EMBL/GenBank/DDBJ databases">
        <title>Comparative genomics and fermentation flavor characterization of five lactic acid bacteria reveal flavor biosynthesis metabolic pathways in fermented muskmelon puree.</title>
        <authorList>
            <person name="Yuan L."/>
            <person name="Li M."/>
            <person name="Xu X."/>
            <person name="Lao F."/>
            <person name="Wu J."/>
        </authorList>
    </citation>
    <scope>NUCLEOTIDE SEQUENCE [LARGE SCALE GENOMIC DNA]</scope>
    <source>
        <strain evidence="4 5">Ca-4</strain>
    </source>
</reference>
<organism evidence="4 5">
    <name type="scientific">Pediococcus pentosaceus</name>
    <dbReference type="NCBI Taxonomy" id="1255"/>
    <lineage>
        <taxon>Bacteria</taxon>
        <taxon>Bacillati</taxon>
        <taxon>Bacillota</taxon>
        <taxon>Bacilli</taxon>
        <taxon>Lactobacillales</taxon>
        <taxon>Lactobacillaceae</taxon>
        <taxon>Pediococcus</taxon>
    </lineage>
</organism>
<evidence type="ECO:0000256" key="2">
    <source>
        <dbReference type="SAM" id="Coils"/>
    </source>
</evidence>
<feature type="coiled-coil region" evidence="2">
    <location>
        <begin position="84"/>
        <end position="111"/>
    </location>
</feature>
<dbReference type="InterPro" id="IPR000551">
    <property type="entry name" value="MerR-type_HTH_dom"/>
</dbReference>
<feature type="domain" description="HTH merR-type" evidence="3">
    <location>
        <begin position="3"/>
        <end position="72"/>
    </location>
</feature>
<dbReference type="RefSeq" id="WP_117311148.1">
    <property type="nucleotide sequence ID" value="NZ_CP023008.1"/>
</dbReference>
<proteinExistence type="predicted"/>
<gene>
    <name evidence="4" type="ORF">PWB86_01945</name>
</gene>
<dbReference type="EMBL" id="CP118739">
    <property type="protein sequence ID" value="WEA57650.1"/>
    <property type="molecule type" value="Genomic_DNA"/>
</dbReference>
<dbReference type="PANTHER" id="PTHR30204">
    <property type="entry name" value="REDOX-CYCLING DRUG-SENSING TRANSCRIPTIONAL ACTIVATOR SOXR"/>
    <property type="match status" value="1"/>
</dbReference>
<dbReference type="InterPro" id="IPR009061">
    <property type="entry name" value="DNA-bd_dom_put_sf"/>
</dbReference>
<dbReference type="PANTHER" id="PTHR30204:SF82">
    <property type="entry name" value="TRANSCRIPTIONAL REGULATOR, MERR FAMILY"/>
    <property type="match status" value="1"/>
</dbReference>
<evidence type="ECO:0000313" key="4">
    <source>
        <dbReference type="EMBL" id="WEA57650.1"/>
    </source>
</evidence>
<keyword evidence="1" id="KW-0238">DNA-binding</keyword>
<dbReference type="InterPro" id="IPR047057">
    <property type="entry name" value="MerR_fam"/>
</dbReference>
<protein>
    <submittedName>
        <fullName evidence="4">MerR family transcriptional regulator</fullName>
    </submittedName>
</protein>
<dbReference type="PROSITE" id="PS50937">
    <property type="entry name" value="HTH_MERR_2"/>
    <property type="match status" value="1"/>
</dbReference>
<dbReference type="Gene3D" id="1.10.1660.10">
    <property type="match status" value="1"/>
</dbReference>
<name>A0ABD7X7F1_PEDPE</name>
<dbReference type="Proteomes" id="UP001214131">
    <property type="component" value="Chromosome"/>
</dbReference>
<dbReference type="GO" id="GO:0003677">
    <property type="term" value="F:DNA binding"/>
    <property type="evidence" value="ECO:0007669"/>
    <property type="project" value="UniProtKB-KW"/>
</dbReference>
<dbReference type="AlphaFoldDB" id="A0ABD7X7F1"/>
<dbReference type="CDD" id="cd01109">
    <property type="entry name" value="HTH_YyaN"/>
    <property type="match status" value="1"/>
</dbReference>
<evidence type="ECO:0000256" key="1">
    <source>
        <dbReference type="ARBA" id="ARBA00023125"/>
    </source>
</evidence>
<accession>A0ABD7X7F1</accession>
<dbReference type="SUPFAM" id="SSF46955">
    <property type="entry name" value="Putative DNA-binding domain"/>
    <property type="match status" value="1"/>
</dbReference>